<protein>
    <recommendedName>
        <fullName evidence="3">TPM domain-containing protein</fullName>
    </recommendedName>
</protein>
<reference evidence="5" key="1">
    <citation type="submission" date="2016-08" db="EMBL/GenBank/DDBJ databases">
        <authorList>
            <person name="Varghese N."/>
            <person name="Submissions Spin"/>
        </authorList>
    </citation>
    <scope>NUCLEOTIDE SEQUENCE [LARGE SCALE GENOMIC DNA]</scope>
    <source>
        <strain evidence="5">R-52791</strain>
    </source>
</reference>
<accession>A0A1C4H0W1</accession>
<dbReference type="AlphaFoldDB" id="A0A1C4H0W1"/>
<evidence type="ECO:0000259" key="3">
    <source>
        <dbReference type="Pfam" id="PF04536"/>
    </source>
</evidence>
<dbReference type="STRING" id="1505727.GA0061077_0322"/>
<evidence type="ECO:0000256" key="2">
    <source>
        <dbReference type="SAM" id="Phobius"/>
    </source>
</evidence>
<evidence type="ECO:0000313" key="4">
    <source>
        <dbReference type="EMBL" id="SCC78565.1"/>
    </source>
</evidence>
<feature type="transmembrane region" description="Helical" evidence="2">
    <location>
        <begin position="51"/>
        <end position="74"/>
    </location>
</feature>
<dbReference type="InterPro" id="IPR007621">
    <property type="entry name" value="TPM_dom"/>
</dbReference>
<keyword evidence="2" id="KW-1133">Transmembrane helix</keyword>
<feature type="region of interest" description="Disordered" evidence="1">
    <location>
        <begin position="255"/>
        <end position="292"/>
    </location>
</feature>
<gene>
    <name evidence="4" type="ORF">GA0061077_0322</name>
</gene>
<feature type="compositionally biased region" description="Low complexity" evidence="1">
    <location>
        <begin position="265"/>
        <end position="274"/>
    </location>
</feature>
<evidence type="ECO:0000256" key="1">
    <source>
        <dbReference type="SAM" id="MobiDB-lite"/>
    </source>
</evidence>
<keyword evidence="2" id="KW-0472">Membrane</keyword>
<keyword evidence="5" id="KW-1185">Reference proteome</keyword>
<dbReference type="Gene3D" id="3.10.310.50">
    <property type="match status" value="1"/>
</dbReference>
<evidence type="ECO:0000313" key="5">
    <source>
        <dbReference type="Proteomes" id="UP000242610"/>
    </source>
</evidence>
<keyword evidence="2" id="KW-0812">Transmembrane</keyword>
<organism evidence="4 5">
    <name type="scientific">Bifidobacterium commune</name>
    <dbReference type="NCBI Taxonomy" id="1505727"/>
    <lineage>
        <taxon>Bacteria</taxon>
        <taxon>Bacillati</taxon>
        <taxon>Actinomycetota</taxon>
        <taxon>Actinomycetes</taxon>
        <taxon>Bifidobacteriales</taxon>
        <taxon>Bifidobacteriaceae</taxon>
        <taxon>Bifidobacterium</taxon>
    </lineage>
</organism>
<dbReference type="EMBL" id="FMBL01000001">
    <property type="protein sequence ID" value="SCC78565.1"/>
    <property type="molecule type" value="Genomic_DNA"/>
</dbReference>
<feature type="domain" description="TPM" evidence="3">
    <location>
        <begin position="93"/>
        <end position="198"/>
    </location>
</feature>
<feature type="transmembrane region" description="Helical" evidence="2">
    <location>
        <begin position="227"/>
        <end position="248"/>
    </location>
</feature>
<dbReference type="Pfam" id="PF04536">
    <property type="entry name" value="TPM_phosphatase"/>
    <property type="match status" value="1"/>
</dbReference>
<sequence>MFAIRKHLARQNAKVVVMSAGILQFSTTSAVVTDDELVCSRQKRKLLWRHFIIGFMFWMLTVATVFSGFVAVAVGAETPDVSSSLAVDMRSDITDPQNLLGAQIPRVTDAISSVKEQTGVTVRLLYLTNFTGTNDPDKWAGDTLQSTNPPANTVLLAVASNDGRLVVAVSHNSDGWLKDKDHVAQLSQAALDPIQKGDNPDWPGSACAMMDKIKTLHEQEVSKTPKIILASSIVFGIIVLAVIVVLVMRRRKAVRSAGGKKGSETNNAIATATNEADGVKGKAKRPKHRRKH</sequence>
<proteinExistence type="predicted"/>
<name>A0A1C4H0W1_9BIFI</name>
<feature type="compositionally biased region" description="Basic residues" evidence="1">
    <location>
        <begin position="281"/>
        <end position="292"/>
    </location>
</feature>
<dbReference type="Proteomes" id="UP000242610">
    <property type="component" value="Unassembled WGS sequence"/>
</dbReference>